<evidence type="ECO:0000256" key="6">
    <source>
        <dbReference type="ARBA" id="ARBA00023284"/>
    </source>
</evidence>
<dbReference type="SUPFAM" id="SSF52833">
    <property type="entry name" value="Thioredoxin-like"/>
    <property type="match status" value="1"/>
</dbReference>
<dbReference type="InterPro" id="IPR017937">
    <property type="entry name" value="Thioredoxin_CS"/>
</dbReference>
<name>A0A4U1D6H6_9BACI</name>
<dbReference type="NCBIfam" id="TIGR01068">
    <property type="entry name" value="thioredoxin"/>
    <property type="match status" value="1"/>
</dbReference>
<dbReference type="CDD" id="cd02947">
    <property type="entry name" value="TRX_family"/>
    <property type="match status" value="1"/>
</dbReference>
<dbReference type="EMBL" id="SWBM01000002">
    <property type="protein sequence ID" value="TKC16807.1"/>
    <property type="molecule type" value="Genomic_DNA"/>
</dbReference>
<evidence type="ECO:0000313" key="9">
    <source>
        <dbReference type="EMBL" id="TKC16807.1"/>
    </source>
</evidence>
<accession>A0A4U1D6H6</accession>
<dbReference type="GO" id="GO:0045454">
    <property type="term" value="P:cell redox homeostasis"/>
    <property type="evidence" value="ECO:0007669"/>
    <property type="project" value="TreeGrafter"/>
</dbReference>
<dbReference type="PANTHER" id="PTHR45663">
    <property type="entry name" value="GEO12009P1"/>
    <property type="match status" value="1"/>
</dbReference>
<keyword evidence="3" id="KW-0813">Transport</keyword>
<evidence type="ECO:0000256" key="7">
    <source>
        <dbReference type="NCBIfam" id="TIGR01068"/>
    </source>
</evidence>
<evidence type="ECO:0000256" key="2">
    <source>
        <dbReference type="ARBA" id="ARBA00020570"/>
    </source>
</evidence>
<dbReference type="InterPro" id="IPR005746">
    <property type="entry name" value="Thioredoxin"/>
</dbReference>
<evidence type="ECO:0000256" key="1">
    <source>
        <dbReference type="ARBA" id="ARBA00008987"/>
    </source>
</evidence>
<protein>
    <recommendedName>
        <fullName evidence="2 7">Thioredoxin</fullName>
    </recommendedName>
</protein>
<dbReference type="GO" id="GO:0015035">
    <property type="term" value="F:protein-disulfide reductase activity"/>
    <property type="evidence" value="ECO:0007669"/>
    <property type="project" value="UniProtKB-UniRule"/>
</dbReference>
<keyword evidence="10" id="KW-1185">Reference proteome</keyword>
<dbReference type="PANTHER" id="PTHR45663:SF11">
    <property type="entry name" value="GEO12009P1"/>
    <property type="match status" value="1"/>
</dbReference>
<sequence>MKKGYVKKLNYVPNAVGEEIHKEIQSSHFVLVDCWAPWCPPCKRIAPILEELNQEYGLKIVKVNADENEDFINEYEVLGLPTLLLFQDNQLVKRVTGFQPKAVLVEVLTELGFITCDL</sequence>
<proteinExistence type="inferred from homology"/>
<dbReference type="PROSITE" id="PS00194">
    <property type="entry name" value="THIOREDOXIN_1"/>
    <property type="match status" value="1"/>
</dbReference>
<dbReference type="Gene3D" id="3.40.30.10">
    <property type="entry name" value="Glutaredoxin"/>
    <property type="match status" value="1"/>
</dbReference>
<dbReference type="InterPro" id="IPR036249">
    <property type="entry name" value="Thioredoxin-like_sf"/>
</dbReference>
<keyword evidence="5" id="KW-1015">Disulfide bond</keyword>
<evidence type="ECO:0000256" key="3">
    <source>
        <dbReference type="ARBA" id="ARBA00022448"/>
    </source>
</evidence>
<keyword evidence="6" id="KW-0676">Redox-active center</keyword>
<dbReference type="Pfam" id="PF00085">
    <property type="entry name" value="Thioredoxin"/>
    <property type="match status" value="1"/>
</dbReference>
<dbReference type="OrthoDB" id="9790390at2"/>
<gene>
    <name evidence="9" type="primary">trxA</name>
    <name evidence="9" type="ORF">FA727_12120</name>
</gene>
<evidence type="ECO:0000313" key="10">
    <source>
        <dbReference type="Proteomes" id="UP000307756"/>
    </source>
</evidence>
<evidence type="ECO:0000256" key="4">
    <source>
        <dbReference type="ARBA" id="ARBA00022982"/>
    </source>
</evidence>
<dbReference type="Proteomes" id="UP000307756">
    <property type="component" value="Unassembled WGS sequence"/>
</dbReference>
<dbReference type="AlphaFoldDB" id="A0A4U1D6H6"/>
<comment type="similarity">
    <text evidence="1">Belongs to the thioredoxin family.</text>
</comment>
<feature type="domain" description="Thioredoxin" evidence="8">
    <location>
        <begin position="1"/>
        <end position="113"/>
    </location>
</feature>
<evidence type="ECO:0000256" key="5">
    <source>
        <dbReference type="ARBA" id="ARBA00023157"/>
    </source>
</evidence>
<dbReference type="PRINTS" id="PR00421">
    <property type="entry name" value="THIOREDOXIN"/>
</dbReference>
<reference evidence="9 10" key="1">
    <citation type="journal article" date="2011" name="J. Microbiol.">
        <title>Bacillus kyonggiensis sp. nov., isolated from soil of a lettuce field.</title>
        <authorList>
            <person name="Dong K."/>
            <person name="Lee S."/>
        </authorList>
    </citation>
    <scope>NUCLEOTIDE SEQUENCE [LARGE SCALE GENOMIC DNA]</scope>
    <source>
        <strain evidence="9 10">NB22</strain>
    </source>
</reference>
<dbReference type="GO" id="GO:0005829">
    <property type="term" value="C:cytosol"/>
    <property type="evidence" value="ECO:0007669"/>
    <property type="project" value="TreeGrafter"/>
</dbReference>
<organism evidence="9 10">
    <name type="scientific">Robertmurraya kyonggiensis</name>
    <dbReference type="NCBI Taxonomy" id="1037680"/>
    <lineage>
        <taxon>Bacteria</taxon>
        <taxon>Bacillati</taxon>
        <taxon>Bacillota</taxon>
        <taxon>Bacilli</taxon>
        <taxon>Bacillales</taxon>
        <taxon>Bacillaceae</taxon>
        <taxon>Robertmurraya</taxon>
    </lineage>
</organism>
<keyword evidence="4" id="KW-0249">Electron transport</keyword>
<comment type="caution">
    <text evidence="9">The sequence shown here is derived from an EMBL/GenBank/DDBJ whole genome shotgun (WGS) entry which is preliminary data.</text>
</comment>
<evidence type="ECO:0000259" key="8">
    <source>
        <dbReference type="PROSITE" id="PS51352"/>
    </source>
</evidence>
<dbReference type="InterPro" id="IPR013766">
    <property type="entry name" value="Thioredoxin_domain"/>
</dbReference>
<dbReference type="PROSITE" id="PS51352">
    <property type="entry name" value="THIOREDOXIN_2"/>
    <property type="match status" value="1"/>
</dbReference>